<dbReference type="EMBL" id="CP111013">
    <property type="protein sequence ID" value="WAQ96230.1"/>
    <property type="molecule type" value="Genomic_DNA"/>
</dbReference>
<name>A0ABY7DMK0_MYAAR</name>
<feature type="transmembrane region" description="Helical" evidence="1">
    <location>
        <begin position="43"/>
        <end position="71"/>
    </location>
</feature>
<organism evidence="2 3">
    <name type="scientific">Mya arenaria</name>
    <name type="common">Soft-shell clam</name>
    <dbReference type="NCBI Taxonomy" id="6604"/>
    <lineage>
        <taxon>Eukaryota</taxon>
        <taxon>Metazoa</taxon>
        <taxon>Spiralia</taxon>
        <taxon>Lophotrochozoa</taxon>
        <taxon>Mollusca</taxon>
        <taxon>Bivalvia</taxon>
        <taxon>Autobranchia</taxon>
        <taxon>Heteroconchia</taxon>
        <taxon>Euheterodonta</taxon>
        <taxon>Imparidentia</taxon>
        <taxon>Neoheterodontei</taxon>
        <taxon>Myida</taxon>
        <taxon>Myoidea</taxon>
        <taxon>Myidae</taxon>
        <taxon>Mya</taxon>
    </lineage>
</organism>
<keyword evidence="1" id="KW-1133">Transmembrane helix</keyword>
<keyword evidence="3" id="KW-1185">Reference proteome</keyword>
<protein>
    <submittedName>
        <fullName evidence="2">Uncharacterized protein</fullName>
    </submittedName>
</protein>
<keyword evidence="1" id="KW-0812">Transmembrane</keyword>
<accession>A0ABY7DMK0</accession>
<sequence>MLFGSAEEKYSSYFKSYGTLTEAIIGKNRISNILVSKPIYAELYYFTFVLFVLFTLSTMAAAILNFSITYVKEEQAKITPKNILEVLFGRVLVFVNMIKGVKKKSAGKKKTMERRDSDSDVRAILLDFHTFIRSVQYKLQTEDKYKL</sequence>
<evidence type="ECO:0000313" key="3">
    <source>
        <dbReference type="Proteomes" id="UP001164746"/>
    </source>
</evidence>
<evidence type="ECO:0000256" key="1">
    <source>
        <dbReference type="SAM" id="Phobius"/>
    </source>
</evidence>
<proteinExistence type="predicted"/>
<gene>
    <name evidence="2" type="ORF">MAR_028920</name>
</gene>
<reference evidence="2" key="1">
    <citation type="submission" date="2022-11" db="EMBL/GenBank/DDBJ databases">
        <title>Centuries of genome instability and evolution in soft-shell clam transmissible cancer (bioRxiv).</title>
        <authorList>
            <person name="Hart S.F.M."/>
            <person name="Yonemitsu M.A."/>
            <person name="Giersch R.M."/>
            <person name="Beal B.F."/>
            <person name="Arriagada G."/>
            <person name="Davis B.W."/>
            <person name="Ostrander E.A."/>
            <person name="Goff S.P."/>
            <person name="Metzger M.J."/>
        </authorList>
    </citation>
    <scope>NUCLEOTIDE SEQUENCE</scope>
    <source>
        <strain evidence="2">MELC-2E11</strain>
        <tissue evidence="2">Siphon/mantle</tissue>
    </source>
</reference>
<dbReference type="Proteomes" id="UP001164746">
    <property type="component" value="Chromosome 2"/>
</dbReference>
<keyword evidence="1" id="KW-0472">Membrane</keyword>
<evidence type="ECO:0000313" key="2">
    <source>
        <dbReference type="EMBL" id="WAQ96230.1"/>
    </source>
</evidence>